<dbReference type="EMBL" id="GG677707">
    <property type="protein sequence ID" value="EER10244.1"/>
    <property type="molecule type" value="Genomic_DNA"/>
</dbReference>
<dbReference type="Gene3D" id="3.30.950.10">
    <property type="entry name" value="Methyltransferase, Cobalt-precorrin-4 Transmethylase, Domain 2"/>
    <property type="match status" value="1"/>
</dbReference>
<name>C5KZ48_PERM5</name>
<protein>
    <submittedName>
        <fullName evidence="1">Diphthine synthase, putative</fullName>
    </submittedName>
</protein>
<accession>C5KZ48</accession>
<evidence type="ECO:0000313" key="1">
    <source>
        <dbReference type="EMBL" id="EER10244.1"/>
    </source>
</evidence>
<dbReference type="GeneID" id="9038808"/>
<reference evidence="1 2" key="1">
    <citation type="submission" date="2008-07" db="EMBL/GenBank/DDBJ databases">
        <authorList>
            <person name="El-Sayed N."/>
            <person name="Caler E."/>
            <person name="Inman J."/>
            <person name="Amedeo P."/>
            <person name="Hass B."/>
            <person name="Wortman J."/>
        </authorList>
    </citation>
    <scope>NUCLEOTIDE SEQUENCE [LARGE SCALE GENOMIC DNA]</scope>
    <source>
        <strain evidence="2">ATCC 50983 / TXsc</strain>
    </source>
</reference>
<dbReference type="AlphaFoldDB" id="C5KZ48"/>
<keyword evidence="2" id="KW-1185">Reference proteome</keyword>
<dbReference type="OMA" id="TGTMKQL"/>
<dbReference type="Proteomes" id="UP000007800">
    <property type="component" value="Unassembled WGS sequence"/>
</dbReference>
<gene>
    <name evidence="1" type="ORF">Pmar_PMAR001651</name>
</gene>
<evidence type="ECO:0000313" key="2">
    <source>
        <dbReference type="Proteomes" id="UP000007800"/>
    </source>
</evidence>
<dbReference type="RefSeq" id="XP_002778449.1">
    <property type="nucleotide sequence ID" value="XM_002778403.1"/>
</dbReference>
<dbReference type="PANTHER" id="PTHR10882">
    <property type="entry name" value="DIPHTHINE SYNTHASE"/>
    <property type="match status" value="1"/>
</dbReference>
<dbReference type="GO" id="GO:0017183">
    <property type="term" value="P:protein histidyl modification to diphthamide"/>
    <property type="evidence" value="ECO:0007669"/>
    <property type="project" value="InterPro"/>
</dbReference>
<proteinExistence type="predicted"/>
<dbReference type="PANTHER" id="PTHR10882:SF0">
    <property type="entry name" value="DIPHTHINE METHYL ESTER SYNTHASE"/>
    <property type="match status" value="1"/>
</dbReference>
<dbReference type="SUPFAM" id="SSF53790">
    <property type="entry name" value="Tetrapyrrole methylase"/>
    <property type="match status" value="1"/>
</dbReference>
<dbReference type="InterPro" id="IPR014776">
    <property type="entry name" value="4pyrrole_Mease_sub2"/>
</dbReference>
<dbReference type="InParanoid" id="C5KZ48"/>
<dbReference type="InterPro" id="IPR035996">
    <property type="entry name" value="4pyrrol_Methylase_sf"/>
</dbReference>
<organism evidence="2">
    <name type="scientific">Perkinsus marinus (strain ATCC 50983 / TXsc)</name>
    <dbReference type="NCBI Taxonomy" id="423536"/>
    <lineage>
        <taxon>Eukaryota</taxon>
        <taxon>Sar</taxon>
        <taxon>Alveolata</taxon>
        <taxon>Perkinsozoa</taxon>
        <taxon>Perkinsea</taxon>
        <taxon>Perkinsida</taxon>
        <taxon>Perkinsidae</taxon>
        <taxon>Perkinsus</taxon>
    </lineage>
</organism>
<sequence length="101" mass="11040">MKGNEIYEPPRFMSVQTALEQLMEIDEKRGNPGIVGKDSLVVGVARVGCKDQSIVFGRAEDVASEKASEKLGGPLHSLVICAQGAEGLQEMEEEFVKQYQI</sequence>
<dbReference type="GO" id="GO:0008168">
    <property type="term" value="F:methyltransferase activity"/>
    <property type="evidence" value="ECO:0007669"/>
    <property type="project" value="InterPro"/>
</dbReference>
<dbReference type="OrthoDB" id="2516at2759"/>
<dbReference type="InterPro" id="IPR004551">
    <property type="entry name" value="Dphthn_synthase"/>
</dbReference>